<dbReference type="PANTHER" id="PTHR46103">
    <property type="entry name" value="RRNA METHYLTRANSFERASE 1, MITOCHONDRIAL"/>
    <property type="match status" value="1"/>
</dbReference>
<dbReference type="Pfam" id="PF00588">
    <property type="entry name" value="SpoU_methylase"/>
    <property type="match status" value="1"/>
</dbReference>
<evidence type="ECO:0000256" key="9">
    <source>
        <dbReference type="ARBA" id="ARBA00034881"/>
    </source>
</evidence>
<reference evidence="13 14" key="1">
    <citation type="submission" date="2023-08" db="EMBL/GenBank/DDBJ databases">
        <authorList>
            <person name="Palmer J.M."/>
        </authorList>
    </citation>
    <scope>NUCLEOTIDE SEQUENCE [LARGE SCALE GENOMIC DNA]</scope>
    <source>
        <strain evidence="13 14">TWF481</strain>
    </source>
</reference>
<evidence type="ECO:0000259" key="12">
    <source>
        <dbReference type="SMART" id="SM00967"/>
    </source>
</evidence>
<feature type="region of interest" description="Disordered" evidence="11">
    <location>
        <begin position="706"/>
        <end position="864"/>
    </location>
</feature>
<dbReference type="InterPro" id="IPR029028">
    <property type="entry name" value="Alpha/beta_knot_MTases"/>
</dbReference>
<dbReference type="Proteomes" id="UP001370758">
    <property type="component" value="Unassembled WGS sequence"/>
</dbReference>
<dbReference type="CDD" id="cd18105">
    <property type="entry name" value="SpoU-like_MRM1"/>
    <property type="match status" value="1"/>
</dbReference>
<dbReference type="SMART" id="SM00967">
    <property type="entry name" value="SpoU_sub_bind"/>
    <property type="match status" value="1"/>
</dbReference>
<evidence type="ECO:0000256" key="1">
    <source>
        <dbReference type="ARBA" id="ARBA00004173"/>
    </source>
</evidence>
<evidence type="ECO:0000256" key="3">
    <source>
        <dbReference type="ARBA" id="ARBA00022552"/>
    </source>
</evidence>
<comment type="similarity">
    <text evidence="2">Belongs to the class IV-like SAM-binding methyltransferase superfamily. RNA methyltransferase TrmH family.</text>
</comment>
<dbReference type="InterPro" id="IPR013123">
    <property type="entry name" value="SpoU_subst-bd"/>
</dbReference>
<comment type="caution">
    <text evidence="13">The sequence shown here is derived from an EMBL/GenBank/DDBJ whole genome shotgun (WGS) entry which is preliminary data.</text>
</comment>
<feature type="compositionally biased region" description="Acidic residues" evidence="11">
    <location>
        <begin position="744"/>
        <end position="795"/>
    </location>
</feature>
<feature type="coiled-coil region" evidence="10">
    <location>
        <begin position="996"/>
        <end position="1023"/>
    </location>
</feature>
<feature type="compositionally biased region" description="Basic and acidic residues" evidence="11">
    <location>
        <begin position="1086"/>
        <end position="1103"/>
    </location>
</feature>
<organism evidence="13 14">
    <name type="scientific">Arthrobotrys musiformis</name>
    <dbReference type="NCBI Taxonomy" id="47236"/>
    <lineage>
        <taxon>Eukaryota</taxon>
        <taxon>Fungi</taxon>
        <taxon>Dikarya</taxon>
        <taxon>Ascomycota</taxon>
        <taxon>Pezizomycotina</taxon>
        <taxon>Orbiliomycetes</taxon>
        <taxon>Orbiliales</taxon>
        <taxon>Orbiliaceae</taxon>
        <taxon>Arthrobotrys</taxon>
    </lineage>
</organism>
<evidence type="ECO:0000256" key="10">
    <source>
        <dbReference type="SAM" id="Coils"/>
    </source>
</evidence>
<feature type="domain" description="RNA 2-O ribose methyltransferase substrate binding" evidence="12">
    <location>
        <begin position="347"/>
        <end position="429"/>
    </location>
</feature>
<feature type="compositionally biased region" description="Basic and acidic residues" evidence="11">
    <location>
        <begin position="1061"/>
        <end position="1079"/>
    </location>
</feature>
<name>A0AAV9W195_9PEZI</name>
<keyword evidence="6" id="KW-0949">S-adenosyl-L-methionine</keyword>
<keyword evidence="14" id="KW-1185">Reference proteome</keyword>
<feature type="compositionally biased region" description="Basic and acidic residues" evidence="11">
    <location>
        <begin position="147"/>
        <end position="164"/>
    </location>
</feature>
<dbReference type="SUPFAM" id="SSF75217">
    <property type="entry name" value="alpha/beta knot"/>
    <property type="match status" value="1"/>
</dbReference>
<dbReference type="GO" id="GO:0016435">
    <property type="term" value="F:rRNA (guanine) methyltransferase activity"/>
    <property type="evidence" value="ECO:0007669"/>
    <property type="project" value="TreeGrafter"/>
</dbReference>
<feature type="region of interest" description="Disordered" evidence="11">
    <location>
        <begin position="296"/>
        <end position="319"/>
    </location>
</feature>
<keyword evidence="5" id="KW-0808">Transferase</keyword>
<sequence length="1116" mass="124670">MYRGIAHPGLSRIPTSRHVSIGVNRSCGYGYRQLSSSTALWKAGTPMWGFRGTKGSRERAMEKKIVWEKAKREQQAGIRKTTDPAWNSIPPPASVKPVEFRVRPPTDGTALTGSETSFIWGKGKNRGSGPEKIDPMLPASAVLGRVRPGDNKRARRAASERADEAPQNPPARKNETPTIRWTGAPQNGYANTWPSGSEEATWTEPKIRKHLSNVPPGLNTTIAAQTLPPPIINGPPRISSWSANLRDHEREDYEWRINKKPAHTYTPLEPELEPWDGERSELPEVEEGNEIISPEREISRDGRGTYRGSARYRPQQSYNDRNDDLEEMTILKRPARVLPFTTGTSEFLYGYNICRLAMKEKRRKIYKLYVYTGMMRQGGTLEKESILRRIAEDSKVEVESTMDLGLLDAMSKGRPHNGFVLEAEALQIPKVGHLVEPTSFGTFNAPIFQSSQYVQVKLKQQGRQPFVLILDELLDGGNFGAILRSAYFLGVDAVFIVSKNSTPATAVTSRSSAGALECIDYYNVGDLPTFITESKSRGWKFYGAMPSPTQRELKSSKTKTARWYDMEGLGDPTSRGPVALVLGNEADGLRPSIQKMMDAFVTIRKGDTVDDVVDSLNVGVAASILTHAFLHPAVRGAPSLPAVDRRTTKRRIEGKLPQENMLFQVDDGKYTAPRYEGGKAMAAGAAASAGGMGAVDLLDALKDQKVEEEDPLKGWNPDDDVDGSLEEVAENEVTDGKEERGLVEEEEDDDEEMWVEEEEEGEEEEEEGWGEEEEELESLPEEWEDESGESFEIDEEIPKQVEENLASKRENSKGRERKIVAEGAQKRVPESSSTDKKPQTNVEATGNEEQPHDEFEFVDVPEPAELSPQELTYKIAQTNPEARINKGEPDDGPELEWEDVVDLAEKNFEQAAEDQDAMELKQEYRKKRYEWDAIKPVEPDFSAGLVGPSLVIGDPVSLQKARELEKKKNSIQPLKKGLQEIADAKGFDFNNKNPTKKQKKLLKKEQKKLNQNLRKKVREEAASVRSALAGGKDPVVLKGVAKQQMTVQIQHEKKKELLEEIRREGGRGPVRRKGDEEKTLPGNENANEKGKKIKQKGKDETDYVKAGTWNVSEALQ</sequence>
<dbReference type="InterPro" id="IPR029026">
    <property type="entry name" value="tRNA_m1G_MTases_N"/>
</dbReference>
<dbReference type="InterPro" id="IPR047182">
    <property type="entry name" value="MRM1"/>
</dbReference>
<feature type="compositionally biased region" description="Polar residues" evidence="11">
    <location>
        <begin position="839"/>
        <end position="848"/>
    </location>
</feature>
<accession>A0AAV9W195</accession>
<evidence type="ECO:0000256" key="4">
    <source>
        <dbReference type="ARBA" id="ARBA00022603"/>
    </source>
</evidence>
<evidence type="ECO:0000256" key="11">
    <source>
        <dbReference type="SAM" id="MobiDB-lite"/>
    </source>
</evidence>
<dbReference type="Gene3D" id="3.40.1280.10">
    <property type="match status" value="1"/>
</dbReference>
<dbReference type="PANTHER" id="PTHR46103:SF1">
    <property type="entry name" value="RRNA METHYLTRANSFERASE 1, MITOCHONDRIAL"/>
    <property type="match status" value="1"/>
</dbReference>
<evidence type="ECO:0000313" key="13">
    <source>
        <dbReference type="EMBL" id="KAK6500207.1"/>
    </source>
</evidence>
<dbReference type="InterPro" id="IPR029064">
    <property type="entry name" value="Ribosomal_eL30-like_sf"/>
</dbReference>
<feature type="compositionally biased region" description="Polar residues" evidence="11">
    <location>
        <begin position="176"/>
        <end position="187"/>
    </location>
</feature>
<proteinExistence type="inferred from homology"/>
<evidence type="ECO:0000256" key="6">
    <source>
        <dbReference type="ARBA" id="ARBA00022691"/>
    </source>
</evidence>
<dbReference type="SUPFAM" id="SSF55315">
    <property type="entry name" value="L30e-like"/>
    <property type="match status" value="1"/>
</dbReference>
<feature type="compositionally biased region" description="Acidic residues" evidence="11">
    <location>
        <begin position="717"/>
        <end position="733"/>
    </location>
</feature>
<dbReference type="InterPro" id="IPR001537">
    <property type="entry name" value="SpoU_MeTrfase"/>
</dbReference>
<dbReference type="GO" id="GO:0005739">
    <property type="term" value="C:mitochondrion"/>
    <property type="evidence" value="ECO:0007669"/>
    <property type="project" value="UniProtKB-SubCell"/>
</dbReference>
<evidence type="ECO:0000256" key="5">
    <source>
        <dbReference type="ARBA" id="ARBA00022679"/>
    </source>
</evidence>
<keyword evidence="3" id="KW-0698">rRNA processing</keyword>
<evidence type="ECO:0000256" key="7">
    <source>
        <dbReference type="ARBA" id="ARBA00022946"/>
    </source>
</evidence>
<gene>
    <name evidence="13" type="ORF">TWF481_010556</name>
</gene>
<evidence type="ECO:0000256" key="8">
    <source>
        <dbReference type="ARBA" id="ARBA00023128"/>
    </source>
</evidence>
<dbReference type="Gene3D" id="3.30.1330.30">
    <property type="match status" value="1"/>
</dbReference>
<feature type="region of interest" description="Disordered" evidence="11">
    <location>
        <begin position="69"/>
        <end position="187"/>
    </location>
</feature>
<keyword evidence="8" id="KW-0496">Mitochondrion</keyword>
<keyword evidence="7" id="KW-0809">Transit peptide</keyword>
<keyword evidence="4" id="KW-0489">Methyltransferase</keyword>
<comment type="subcellular location">
    <subcellularLocation>
        <location evidence="1">Mitochondrion</location>
    </subcellularLocation>
</comment>
<dbReference type="EMBL" id="JAVHJL010000007">
    <property type="protein sequence ID" value="KAK6500207.1"/>
    <property type="molecule type" value="Genomic_DNA"/>
</dbReference>
<feature type="compositionally biased region" description="Basic and acidic residues" evidence="11">
    <location>
        <begin position="796"/>
        <end position="838"/>
    </location>
</feature>
<feature type="region of interest" description="Disordered" evidence="11">
    <location>
        <begin position="1061"/>
        <end position="1116"/>
    </location>
</feature>
<dbReference type="GO" id="GO:0003723">
    <property type="term" value="F:RNA binding"/>
    <property type="evidence" value="ECO:0007669"/>
    <property type="project" value="InterPro"/>
</dbReference>
<dbReference type="AlphaFoldDB" id="A0AAV9W195"/>
<feature type="compositionally biased region" description="Basic and acidic residues" evidence="11">
    <location>
        <begin position="734"/>
        <end position="743"/>
    </location>
</feature>
<keyword evidence="10" id="KW-0175">Coiled coil</keyword>
<evidence type="ECO:0000256" key="2">
    <source>
        <dbReference type="ARBA" id="ARBA00007228"/>
    </source>
</evidence>
<protein>
    <recommendedName>
        <fullName evidence="9">rRNA methyltransferase 1, mitochondrial</fullName>
    </recommendedName>
</protein>
<evidence type="ECO:0000313" key="14">
    <source>
        <dbReference type="Proteomes" id="UP001370758"/>
    </source>
</evidence>
<dbReference type="InterPro" id="IPR047261">
    <property type="entry name" value="MRM1_MeTrfase_dom"/>
</dbReference>